<reference evidence="1" key="1">
    <citation type="submission" date="2018-05" db="EMBL/GenBank/DDBJ databases">
        <authorList>
            <person name="Lanie J.A."/>
            <person name="Ng W.-L."/>
            <person name="Kazmierczak K.M."/>
            <person name="Andrzejewski T.M."/>
            <person name="Davidsen T.M."/>
            <person name="Wayne K.J."/>
            <person name="Tettelin H."/>
            <person name="Glass J.I."/>
            <person name="Rusch D."/>
            <person name="Podicherti R."/>
            <person name="Tsui H.-C.T."/>
            <person name="Winkler M.E."/>
        </authorList>
    </citation>
    <scope>NUCLEOTIDE SEQUENCE</scope>
</reference>
<name>A0A382AXK5_9ZZZZ</name>
<organism evidence="1">
    <name type="scientific">marine metagenome</name>
    <dbReference type="NCBI Taxonomy" id="408172"/>
    <lineage>
        <taxon>unclassified sequences</taxon>
        <taxon>metagenomes</taxon>
        <taxon>ecological metagenomes</taxon>
    </lineage>
</organism>
<accession>A0A382AXK5</accession>
<feature type="non-terminal residue" evidence="1">
    <location>
        <position position="1"/>
    </location>
</feature>
<gene>
    <name evidence="1" type="ORF">METZ01_LOCUS159134</name>
</gene>
<evidence type="ECO:0000313" key="1">
    <source>
        <dbReference type="EMBL" id="SVB06280.1"/>
    </source>
</evidence>
<dbReference type="EMBL" id="UINC01027291">
    <property type="protein sequence ID" value="SVB06280.1"/>
    <property type="molecule type" value="Genomic_DNA"/>
</dbReference>
<proteinExistence type="predicted"/>
<dbReference type="AlphaFoldDB" id="A0A382AXK5"/>
<protein>
    <submittedName>
        <fullName evidence="1">Uncharacterized protein</fullName>
    </submittedName>
</protein>
<feature type="non-terminal residue" evidence="1">
    <location>
        <position position="76"/>
    </location>
</feature>
<sequence>MDNQEFWNNIEIWTDSTIQHAVFYDTTLLYKEMYEECKKYNKWTHIFSKDFSKELIYNLDTLSGTLPEPWVGTTRA</sequence>